<proteinExistence type="predicted"/>
<organism evidence="2 3">
    <name type="scientific">Promicromonospora sukumoe</name>
    <dbReference type="NCBI Taxonomy" id="88382"/>
    <lineage>
        <taxon>Bacteria</taxon>
        <taxon>Bacillati</taxon>
        <taxon>Actinomycetota</taxon>
        <taxon>Actinomycetes</taxon>
        <taxon>Micrococcales</taxon>
        <taxon>Promicromonosporaceae</taxon>
        <taxon>Promicromonospora</taxon>
    </lineage>
</organism>
<evidence type="ECO:0000313" key="3">
    <source>
        <dbReference type="Proteomes" id="UP000540568"/>
    </source>
</evidence>
<evidence type="ECO:0008006" key="4">
    <source>
        <dbReference type="Google" id="ProtNLM"/>
    </source>
</evidence>
<feature type="region of interest" description="Disordered" evidence="1">
    <location>
        <begin position="265"/>
        <end position="337"/>
    </location>
</feature>
<evidence type="ECO:0000313" key="2">
    <source>
        <dbReference type="EMBL" id="MBA8806333.1"/>
    </source>
</evidence>
<keyword evidence="3" id="KW-1185">Reference proteome</keyword>
<dbReference type="InterPro" id="IPR001695">
    <property type="entry name" value="Lysyl_oxidase"/>
</dbReference>
<evidence type="ECO:0000256" key="1">
    <source>
        <dbReference type="SAM" id="MobiDB-lite"/>
    </source>
</evidence>
<dbReference type="EMBL" id="JACGWV010000001">
    <property type="protein sequence ID" value="MBA8806333.1"/>
    <property type="molecule type" value="Genomic_DNA"/>
</dbReference>
<dbReference type="Proteomes" id="UP000540568">
    <property type="component" value="Unassembled WGS sequence"/>
</dbReference>
<accession>A0A7W3J4Z3</accession>
<dbReference type="AlphaFoldDB" id="A0A7W3J4Z3"/>
<gene>
    <name evidence="2" type="ORF">FHX71_000275</name>
</gene>
<name>A0A7W3J4Z3_9MICO</name>
<reference evidence="2 3" key="1">
    <citation type="submission" date="2020-07" db="EMBL/GenBank/DDBJ databases">
        <title>Sequencing the genomes of 1000 actinobacteria strains.</title>
        <authorList>
            <person name="Klenk H.-P."/>
        </authorList>
    </citation>
    <scope>NUCLEOTIDE SEQUENCE [LARGE SCALE GENOMIC DNA]</scope>
    <source>
        <strain evidence="2 3">DSM 44121</strain>
    </source>
</reference>
<sequence>MTALRLTRPASRLLTMGVAAVLAIGLLGEGGATDAASAAITPESAAAAAPTAAKKPGLRFAPASRTVQAYAYDNYVYLDSAVWLAAYGETHEFWAKRSKPSSPVSLTRTVIRDGERTTTKAPKAIVDGLNGFKNGLTVRVRTPKGKVLAKETRSLCLGGSDRQRVEPTGRTEPVYPSFCGGSWFTDATVTGVEQGWATKLDAFFEVETKQKNLVMTVIISDPVADFLGLPAKGRAVTQRVQVVDECEVWDCGEVAEQLMGAPAEGFSSLQDGDAATARAESLRTQSGHAGHGGSTASEHRTNLFTLGDAEHGADHPALGQSGSTPSNRTPDKDTLPDLISAPAWQIGTEVDESGTDRLTFNANEWNAGPAPLVVEGYRRGSGELMDAYQFFYRDGKEVGSTKTGTMEYHQAPEHNHWHFLDFASYELVTTKGKPVTPSGKQSWCLAPTDPVDLSVPGAVWRPEATGLDSTCGDQSALWLREVLPAGWGDTYNQTQTQAFDLTKVKNGTYQIKITVNPNGALHERTTSNNVSYRTVVLGGKPGKRTVKVPPYEGVNTEVVATPVR</sequence>
<comment type="caution">
    <text evidence="2">The sequence shown here is derived from an EMBL/GenBank/DDBJ whole genome shotgun (WGS) entry which is preliminary data.</text>
</comment>
<dbReference type="GO" id="GO:0016641">
    <property type="term" value="F:oxidoreductase activity, acting on the CH-NH2 group of donors, oxygen as acceptor"/>
    <property type="evidence" value="ECO:0007669"/>
    <property type="project" value="InterPro"/>
</dbReference>
<dbReference type="Pfam" id="PF01186">
    <property type="entry name" value="Lysyl_oxidase"/>
    <property type="match status" value="1"/>
</dbReference>
<protein>
    <recommendedName>
        <fullName evidence="4">Lysyl oxidase</fullName>
    </recommendedName>
</protein>
<dbReference type="RefSeq" id="WP_246402115.1">
    <property type="nucleotide sequence ID" value="NZ_BAAATF010000012.1"/>
</dbReference>
<dbReference type="GO" id="GO:0005507">
    <property type="term" value="F:copper ion binding"/>
    <property type="evidence" value="ECO:0007669"/>
    <property type="project" value="InterPro"/>
</dbReference>